<feature type="region of interest" description="Disordered" evidence="1">
    <location>
        <begin position="1294"/>
        <end position="1318"/>
    </location>
</feature>
<reference evidence="3 4" key="1">
    <citation type="journal article" date="2007" name="Science">
        <title>Sea anemone genome reveals ancestral eumetazoan gene repertoire and genomic organization.</title>
        <authorList>
            <person name="Putnam N.H."/>
            <person name="Srivastava M."/>
            <person name="Hellsten U."/>
            <person name="Dirks B."/>
            <person name="Chapman J."/>
            <person name="Salamov A."/>
            <person name="Terry A."/>
            <person name="Shapiro H."/>
            <person name="Lindquist E."/>
            <person name="Kapitonov V.V."/>
            <person name="Jurka J."/>
            <person name="Genikhovich G."/>
            <person name="Grigoriev I.V."/>
            <person name="Lucas S.M."/>
            <person name="Steele R.E."/>
            <person name="Finnerty J.R."/>
            <person name="Technau U."/>
            <person name="Martindale M.Q."/>
            <person name="Rokhsar D.S."/>
        </authorList>
    </citation>
    <scope>NUCLEOTIDE SEQUENCE [LARGE SCALE GENOMIC DNA]</scope>
    <source>
        <strain evidence="4">CH2 X CH6</strain>
    </source>
</reference>
<feature type="compositionally biased region" description="Basic and acidic residues" evidence="1">
    <location>
        <begin position="1070"/>
        <end position="1085"/>
    </location>
</feature>
<feature type="compositionally biased region" description="Basic and acidic residues" evidence="1">
    <location>
        <begin position="787"/>
        <end position="797"/>
    </location>
</feature>
<dbReference type="SMART" id="SM00382">
    <property type="entry name" value="AAA"/>
    <property type="match status" value="1"/>
</dbReference>
<accession>A7SEA4</accession>
<feature type="compositionally biased region" description="Basic and acidic residues" evidence="1">
    <location>
        <begin position="492"/>
        <end position="518"/>
    </location>
</feature>
<dbReference type="PANTHER" id="PTHR23389">
    <property type="entry name" value="CHROMOSOME TRANSMISSION FIDELITY FACTOR 18"/>
    <property type="match status" value="1"/>
</dbReference>
<dbReference type="GO" id="GO:0005524">
    <property type="term" value="F:ATP binding"/>
    <property type="evidence" value="ECO:0007669"/>
    <property type="project" value="InterPro"/>
</dbReference>
<dbReference type="Proteomes" id="UP000001593">
    <property type="component" value="Unassembled WGS sequence"/>
</dbReference>
<feature type="compositionally biased region" description="Basic and acidic residues" evidence="1">
    <location>
        <begin position="600"/>
        <end position="612"/>
    </location>
</feature>
<evidence type="ECO:0000259" key="2">
    <source>
        <dbReference type="SMART" id="SM00382"/>
    </source>
</evidence>
<evidence type="ECO:0000313" key="4">
    <source>
        <dbReference type="Proteomes" id="UP000001593"/>
    </source>
</evidence>
<dbReference type="GO" id="GO:0005634">
    <property type="term" value="C:nucleus"/>
    <property type="evidence" value="ECO:0000318"/>
    <property type="project" value="GO_Central"/>
</dbReference>
<dbReference type="GO" id="GO:0003677">
    <property type="term" value="F:DNA binding"/>
    <property type="evidence" value="ECO:0000318"/>
    <property type="project" value="GO_Central"/>
</dbReference>
<feature type="compositionally biased region" description="Polar residues" evidence="1">
    <location>
        <begin position="933"/>
        <end position="953"/>
    </location>
</feature>
<feature type="compositionally biased region" description="Basic residues" evidence="1">
    <location>
        <begin position="588"/>
        <end position="598"/>
    </location>
</feature>
<feature type="compositionally biased region" description="Basic residues" evidence="1">
    <location>
        <begin position="1086"/>
        <end position="1103"/>
    </location>
</feature>
<feature type="region of interest" description="Disordered" evidence="1">
    <location>
        <begin position="768"/>
        <end position="998"/>
    </location>
</feature>
<feature type="compositionally biased region" description="Basic and acidic residues" evidence="1">
    <location>
        <begin position="1422"/>
        <end position="1431"/>
    </location>
</feature>
<feature type="compositionally biased region" description="Basic residues" evidence="1">
    <location>
        <begin position="55"/>
        <end position="65"/>
    </location>
</feature>
<dbReference type="Gene3D" id="3.40.50.300">
    <property type="entry name" value="P-loop containing nucleotide triphosphate hydrolases"/>
    <property type="match status" value="1"/>
</dbReference>
<organism evidence="3 4">
    <name type="scientific">Nematostella vectensis</name>
    <name type="common">Starlet sea anemone</name>
    <dbReference type="NCBI Taxonomy" id="45351"/>
    <lineage>
        <taxon>Eukaryota</taxon>
        <taxon>Metazoa</taxon>
        <taxon>Cnidaria</taxon>
        <taxon>Anthozoa</taxon>
        <taxon>Hexacorallia</taxon>
        <taxon>Actiniaria</taxon>
        <taxon>Edwardsiidae</taxon>
        <taxon>Nematostella</taxon>
    </lineage>
</organism>
<feature type="compositionally biased region" description="Polar residues" evidence="1">
    <location>
        <begin position="453"/>
        <end position="464"/>
    </location>
</feature>
<feature type="compositionally biased region" description="Basic and acidic residues" evidence="1">
    <location>
        <begin position="578"/>
        <end position="587"/>
    </location>
</feature>
<feature type="compositionally biased region" description="Polar residues" evidence="1">
    <location>
        <begin position="969"/>
        <end position="978"/>
    </location>
</feature>
<dbReference type="InParanoid" id="A7SEA4"/>
<dbReference type="Pfam" id="PF00004">
    <property type="entry name" value="AAA"/>
    <property type="match status" value="1"/>
</dbReference>
<feature type="compositionally biased region" description="Basic residues" evidence="1">
    <location>
        <begin position="820"/>
        <end position="829"/>
    </location>
</feature>
<evidence type="ECO:0000256" key="1">
    <source>
        <dbReference type="SAM" id="MobiDB-lite"/>
    </source>
</evidence>
<feature type="region of interest" description="Disordered" evidence="1">
    <location>
        <begin position="13"/>
        <end position="68"/>
    </location>
</feature>
<protein>
    <recommendedName>
        <fullName evidence="2">AAA+ ATPase domain-containing protein</fullName>
    </recommendedName>
</protein>
<name>A7SEA4_NEMVE</name>
<feature type="compositionally biased region" description="Basic and acidic residues" evidence="1">
    <location>
        <begin position="830"/>
        <end position="839"/>
    </location>
</feature>
<feature type="compositionally biased region" description="Basic and acidic residues" evidence="1">
    <location>
        <begin position="13"/>
        <end position="23"/>
    </location>
</feature>
<feature type="domain" description="AAA+ ATPase" evidence="2">
    <location>
        <begin position="1327"/>
        <end position="1555"/>
    </location>
</feature>
<proteinExistence type="predicted"/>
<dbReference type="STRING" id="45351.A7SEA4"/>
<feature type="region of interest" description="Disordered" evidence="1">
    <location>
        <begin position="1058"/>
        <end position="1239"/>
    </location>
</feature>
<dbReference type="InterPro" id="IPR003959">
    <property type="entry name" value="ATPase_AAA_core"/>
</dbReference>
<dbReference type="InterPro" id="IPR003593">
    <property type="entry name" value="AAA+_ATPase"/>
</dbReference>
<gene>
    <name evidence="3" type="ORF">NEMVEDRAFT_v1g244659</name>
</gene>
<feature type="compositionally biased region" description="Basic and acidic residues" evidence="1">
    <location>
        <begin position="1857"/>
        <end position="1873"/>
    </location>
</feature>
<keyword evidence="4" id="KW-1185">Reference proteome</keyword>
<dbReference type="SUPFAM" id="SSF52540">
    <property type="entry name" value="P-loop containing nucleoside triphosphate hydrolases"/>
    <property type="match status" value="1"/>
</dbReference>
<dbReference type="GO" id="GO:0016887">
    <property type="term" value="F:ATP hydrolysis activity"/>
    <property type="evidence" value="ECO:0007669"/>
    <property type="project" value="InterPro"/>
</dbReference>
<evidence type="ECO:0000313" key="3">
    <source>
        <dbReference type="EMBL" id="EDO38001.1"/>
    </source>
</evidence>
<dbReference type="GO" id="GO:0061860">
    <property type="term" value="F:DNA clamp unloader activity"/>
    <property type="evidence" value="ECO:0000318"/>
    <property type="project" value="GO_Central"/>
</dbReference>
<feature type="compositionally biased region" description="Low complexity" evidence="1">
    <location>
        <begin position="480"/>
        <end position="490"/>
    </location>
</feature>
<dbReference type="eggNOG" id="KOG1968">
    <property type="taxonomic scope" value="Eukaryota"/>
</dbReference>
<sequence length="2095" mass="231956">MPQTADELRAAVEAARPDLRHDSNLQGAVSRELRRLGACDSPSSSESDGEERRPARLSHRGKLRSGKSEKLTSRVVVSERWPHSHLSLSYVSKAVDYDEPSMAEFAAGYSSILELPSLGGQEKRARIEHYTTLMYLAIYHPWSAVRDFHAAVLFEIECGRLRWGDSFHHVEARVLNQPRNSATAGQGGPQGSAVYFCSPYQRGQCTKSAPHMTMVSNESGTAARRSVLHICAKFWLTTREKQAHPETSPQCPLAALANGNVGGSAVQPSAPTTRLVAGSSPLNKTTHETTHVASVGSLDTVSLLSNLPGFTFPDDLSDFASPNNSIDTSSPLFSGKSAECSDVTKCVSNVSDASDCLFTVQSAECSDVTKCVSDVSDASDCLFNVQSAECSDVTKCVSDVSDVSDCLFNVQSAECSDVTNLPSVPASLDSISLFTQFLSRSLTPGSVSPDRPPNQSKSIKSFFQSRSPKSRSPESRSPESDSSPIRESPSQESKDSKDAPSERDTAQDDAVLEEKLDGMTRLQGSGNKSEEKSIKKTKQKWSLTWRVANKSKQNTTTTPDSDFEEDSLPTLELEDNDEKNFNKDNKNTKAKKKGKVGKIKNADESITKDDNTSRNYKAAQDGRSKNNVFTVLMSKPTSRQESQRSQAEVAHQLQTDENVDKKDIKKVEVSIIESPSTAKCVDSADLEDDTGVSNTTEKSSMKGPNAFKLMMQKSRSPTSDKEVTKNVTAKPAEKKFKLNICYSKKRTNFEIEDDDIFTGEIIGGNKKYKSVDANSSINSKGRRGTSRKADNTEKCSDEGVDDNGGSMGYNTTNPNDSSKKTKIKNKNVKKQNESLDAKEPVYISDSSNLSSPNSYQIVGKKEKSVKRKRKREGDQDSTIKSSGSDDFDPPPRRPGLRSRTKLTQSVEEVDTESERDEKEKKKRSKKKEKEGTSLKNPLTDQEARSQNNTQTIIPQKLAPIFLQRPKPQKNVTPASTSKDQTEATSTDKLKQKSAEVIRPEIPAVNQEELAAANKEQVPQYEPLSSAMVKKVLSDISAHYPGIPVKKLYKQYKAKEDEARSFAKVKAGYPTEKEDSIDGMVDEKNKAKISKNKSVKTKGGSKRKLSVESGEEGSCKKQLKKEQFDEEVLDKGKIKEDKKPDKRFSRKGQKRERSVDYQSECQRRSTRTRTPSSKIEPEGKVEKKTETSKTKKRKTMDDLTDDVRKTDKTDGETKTPKTLPSEDSRLSQEGQRAASVQELPWSERFKPTCSSEVMGNASATTRLRTWLEQWKIKREKTLRKELELQKRLLAKQNKSKAASSSMWKEDSDSDFQQSDSDSEGSCVEDSGLCNAMLVVGPRGAGKTASIYACAGELGYKVFEVNCTSKRSSKHIISQLEEATQSHLVMTNPSTTTPHSSAFGGLFKNISEKIEPPVKNPVSAFFKSSEKNKPKEKLSKKRGRKSEKGQKSERKEKKEENDQGMDGSDGSSSKKISIKAASLILFEEVDVIFEEDRSFWAAVNSFMRNTKCPIIMTSNDVHVGCDGRYEQLLFKLPSINLLSAHLQLTALINHVVIQPSDIKALVSLYGSDIRQCFLMLQFWLLSGGGKSMDYAQSSLNEAAKNVEQTGFLSVQTEPSSQGVSSLPTGSMSIMEDAGEESMFLSLDDWQSLRETKRRGKAGADIINSTQVYQHKQHELYHGKTISQPLGQDVECDADASQGVVSDMLEDTRTESMLAEAMTTESQSLQVAPDTAVDGPLPRVHFGLTESALGILNCAKDAGKCWNEMFQEEDTRERVFTSEKLTNLTTFTQSSGFSIVTSNLASFLPRLFAPKHSISKHEKQVTIHDKPVFEKTAVGSLFMDKNIFDDDVSSEGAQAGVTNKDMETKAANGKEEEQSRGKHPRTQLTGKAKILNDKALDVFTNLVEDRSFMDSYIPSSHPKPAVFGWWHAHIKPGISDDVITIRDRRDLLMKSRLTAIRGALEVASFRNSQSTYRDFVELTGEGSGEDLHSPPEEDWVGVLPLGEMSDVIGLEELTDPHQRRVSSQSKLYRSVSSALPPNIYCCHRAVCTEYLPTLRAICHTERLRETANTKRRFLHYLNSNSFPFSRTTLQSIADAYLG</sequence>
<feature type="region of interest" description="Disordered" evidence="1">
    <location>
        <begin position="683"/>
        <end position="706"/>
    </location>
</feature>
<feature type="compositionally biased region" description="Polar residues" evidence="1">
    <location>
        <begin position="550"/>
        <end position="560"/>
    </location>
</feature>
<dbReference type="HOGENOM" id="CLU_232463_0_0_1"/>
<dbReference type="InterPro" id="IPR027417">
    <property type="entry name" value="P-loop_NTPase"/>
</dbReference>
<feature type="compositionally biased region" description="Basic and acidic residues" evidence="1">
    <location>
        <begin position="1174"/>
        <end position="1225"/>
    </location>
</feature>
<feature type="region of interest" description="Disordered" evidence="1">
    <location>
        <begin position="1416"/>
        <end position="1467"/>
    </location>
</feature>
<feature type="compositionally biased region" description="Polar residues" evidence="1">
    <location>
        <begin position="625"/>
        <end position="655"/>
    </location>
</feature>
<feature type="compositionally biased region" description="Basic and acidic residues" evidence="1">
    <location>
        <begin position="1128"/>
        <end position="1142"/>
    </location>
</feature>
<dbReference type="PANTHER" id="PTHR23389:SF21">
    <property type="entry name" value="ATPASE FAMILY AAA DOMAIN-CONTAINING PROTEIN 5"/>
    <property type="match status" value="1"/>
</dbReference>
<feature type="compositionally biased region" description="Basic and acidic residues" evidence="1">
    <location>
        <begin position="979"/>
        <end position="998"/>
    </location>
</feature>
<feature type="compositionally biased region" description="Basic and acidic residues" evidence="1">
    <location>
        <begin position="1440"/>
        <end position="1455"/>
    </location>
</feature>
<feature type="compositionally biased region" description="Acidic residues" evidence="1">
    <location>
        <begin position="561"/>
        <end position="577"/>
    </location>
</feature>
<feature type="region of interest" description="Disordered" evidence="1">
    <location>
        <begin position="1847"/>
        <end position="1880"/>
    </location>
</feature>
<dbReference type="EMBL" id="DS469635">
    <property type="protein sequence ID" value="EDO38001.1"/>
    <property type="molecule type" value="Genomic_DNA"/>
</dbReference>
<feature type="compositionally biased region" description="Low complexity" evidence="1">
    <location>
        <begin position="844"/>
        <end position="854"/>
    </location>
</feature>
<feature type="region of interest" description="Disordered" evidence="1">
    <location>
        <begin position="443"/>
        <end position="655"/>
    </location>
</feature>